<accession>A0A1H7XM54</accession>
<feature type="domain" description="N-acetyltransferase" evidence="4">
    <location>
        <begin position="22"/>
        <end position="176"/>
    </location>
</feature>
<gene>
    <name evidence="5" type="ORF">SAMN05660976_04873</name>
</gene>
<protein>
    <submittedName>
        <fullName evidence="5">Acetyltransferase (GNAT) family protein</fullName>
    </submittedName>
</protein>
<dbReference type="EMBL" id="FOBF01000012">
    <property type="protein sequence ID" value="SEM34723.1"/>
    <property type="molecule type" value="Genomic_DNA"/>
</dbReference>
<keyword evidence="2" id="KW-0012">Acyltransferase</keyword>
<evidence type="ECO:0000313" key="5">
    <source>
        <dbReference type="EMBL" id="SEM34723.1"/>
    </source>
</evidence>
<dbReference type="Gene3D" id="3.40.630.30">
    <property type="match status" value="2"/>
</dbReference>
<dbReference type="Proteomes" id="UP000198953">
    <property type="component" value="Unassembled WGS sequence"/>
</dbReference>
<proteinExistence type="predicted"/>
<keyword evidence="6" id="KW-1185">Reference proteome</keyword>
<dbReference type="AlphaFoldDB" id="A0A1H7XM54"/>
<evidence type="ECO:0000256" key="3">
    <source>
        <dbReference type="SAM" id="MobiDB-lite"/>
    </source>
</evidence>
<evidence type="ECO:0000256" key="1">
    <source>
        <dbReference type="ARBA" id="ARBA00022679"/>
    </source>
</evidence>
<dbReference type="Pfam" id="PF00583">
    <property type="entry name" value="Acetyltransf_1"/>
    <property type="match status" value="2"/>
</dbReference>
<name>A0A1H7XM54_9ACTN</name>
<dbReference type="SUPFAM" id="SSF55729">
    <property type="entry name" value="Acyl-CoA N-acyltransferases (Nat)"/>
    <property type="match status" value="2"/>
</dbReference>
<evidence type="ECO:0000259" key="4">
    <source>
        <dbReference type="PROSITE" id="PS51186"/>
    </source>
</evidence>
<dbReference type="InterPro" id="IPR000182">
    <property type="entry name" value="GNAT_dom"/>
</dbReference>
<evidence type="ECO:0000256" key="2">
    <source>
        <dbReference type="ARBA" id="ARBA00023315"/>
    </source>
</evidence>
<dbReference type="PROSITE" id="PS51186">
    <property type="entry name" value="GNAT"/>
    <property type="match status" value="2"/>
</dbReference>
<sequence length="308" mass="32894">MGPGTERGMEPRVGAGSRSAAHRVRVAGPGDLEAARAVAAAALTLDAAEAPALVDRLAAPPADRRWTALVTDGGVVMTSMSHKDPGLGHVDLLAVHPEARGEGRGRALVRAAEEWLRGQGAREARFAGNPPCYAWPGVDVRYTPAACLAESLGYERYHVAWNMTADLGVDLSDGDDELARLAAAGVTLRAAGAGDRARLTAFVEEHWNERWAWEAANASGAHYAERDGRIIAFAAWGARPGWFGPMGTAEAARGLGLGRVLLRRCLAEQRAAGQAESQIGWVGPLRFYSRAVGARAERVFWLYRRDLA</sequence>
<dbReference type="CDD" id="cd04301">
    <property type="entry name" value="NAT_SF"/>
    <property type="match status" value="2"/>
</dbReference>
<organism evidence="5 6">
    <name type="scientific">Nonomuraea pusilla</name>
    <dbReference type="NCBI Taxonomy" id="46177"/>
    <lineage>
        <taxon>Bacteria</taxon>
        <taxon>Bacillati</taxon>
        <taxon>Actinomycetota</taxon>
        <taxon>Actinomycetes</taxon>
        <taxon>Streptosporangiales</taxon>
        <taxon>Streptosporangiaceae</taxon>
        <taxon>Nonomuraea</taxon>
    </lineage>
</organism>
<dbReference type="GO" id="GO:0016747">
    <property type="term" value="F:acyltransferase activity, transferring groups other than amino-acyl groups"/>
    <property type="evidence" value="ECO:0007669"/>
    <property type="project" value="InterPro"/>
</dbReference>
<reference evidence="5 6" key="1">
    <citation type="submission" date="2016-10" db="EMBL/GenBank/DDBJ databases">
        <authorList>
            <person name="de Groot N.N."/>
        </authorList>
    </citation>
    <scope>NUCLEOTIDE SEQUENCE [LARGE SCALE GENOMIC DNA]</scope>
    <source>
        <strain evidence="5 6">DSM 43357</strain>
    </source>
</reference>
<feature type="region of interest" description="Disordered" evidence="3">
    <location>
        <begin position="1"/>
        <end position="21"/>
    </location>
</feature>
<feature type="domain" description="N-acetyltransferase" evidence="4">
    <location>
        <begin position="186"/>
        <end position="308"/>
    </location>
</feature>
<dbReference type="InterPro" id="IPR016181">
    <property type="entry name" value="Acyl_CoA_acyltransferase"/>
</dbReference>
<dbReference type="InterPro" id="IPR050832">
    <property type="entry name" value="Bact_Acetyltransf"/>
</dbReference>
<evidence type="ECO:0000313" key="6">
    <source>
        <dbReference type="Proteomes" id="UP000198953"/>
    </source>
</evidence>
<keyword evidence="1 5" id="KW-0808">Transferase</keyword>
<dbReference type="STRING" id="46177.SAMN05660976_04873"/>
<dbReference type="PANTHER" id="PTHR43877">
    <property type="entry name" value="AMINOALKYLPHOSPHONATE N-ACETYLTRANSFERASE-RELATED-RELATED"/>
    <property type="match status" value="1"/>
</dbReference>